<reference evidence="7 8" key="1">
    <citation type="journal article" date="2017" name="Nat. Ecol. Evol.">
        <title>Scallop genome provides insights into evolution of bilaterian karyotype and development.</title>
        <authorList>
            <person name="Wang S."/>
            <person name="Zhang J."/>
            <person name="Jiao W."/>
            <person name="Li J."/>
            <person name="Xun X."/>
            <person name="Sun Y."/>
            <person name="Guo X."/>
            <person name="Huan P."/>
            <person name="Dong B."/>
            <person name="Zhang L."/>
            <person name="Hu X."/>
            <person name="Sun X."/>
            <person name="Wang J."/>
            <person name="Zhao C."/>
            <person name="Wang Y."/>
            <person name="Wang D."/>
            <person name="Huang X."/>
            <person name="Wang R."/>
            <person name="Lv J."/>
            <person name="Li Y."/>
            <person name="Zhang Z."/>
            <person name="Liu B."/>
            <person name="Lu W."/>
            <person name="Hui Y."/>
            <person name="Liang J."/>
            <person name="Zhou Z."/>
            <person name="Hou R."/>
            <person name="Li X."/>
            <person name="Liu Y."/>
            <person name="Li H."/>
            <person name="Ning X."/>
            <person name="Lin Y."/>
            <person name="Zhao L."/>
            <person name="Xing Q."/>
            <person name="Dou J."/>
            <person name="Li Y."/>
            <person name="Mao J."/>
            <person name="Guo H."/>
            <person name="Dou H."/>
            <person name="Li T."/>
            <person name="Mu C."/>
            <person name="Jiang W."/>
            <person name="Fu Q."/>
            <person name="Fu X."/>
            <person name="Miao Y."/>
            <person name="Liu J."/>
            <person name="Yu Q."/>
            <person name="Li R."/>
            <person name="Liao H."/>
            <person name="Li X."/>
            <person name="Kong Y."/>
            <person name="Jiang Z."/>
            <person name="Chourrout D."/>
            <person name="Li R."/>
            <person name="Bao Z."/>
        </authorList>
    </citation>
    <scope>NUCLEOTIDE SEQUENCE [LARGE SCALE GENOMIC DNA]</scope>
    <source>
        <strain evidence="7 8">PY_sf001</strain>
    </source>
</reference>
<dbReference type="PRINTS" id="PR00259">
    <property type="entry name" value="TMFOUR"/>
</dbReference>
<dbReference type="PANTHER" id="PTHR19282">
    <property type="entry name" value="TETRASPANIN"/>
    <property type="match status" value="1"/>
</dbReference>
<feature type="transmembrane region" description="Helical" evidence="6">
    <location>
        <begin position="238"/>
        <end position="260"/>
    </location>
</feature>
<evidence type="ECO:0000256" key="6">
    <source>
        <dbReference type="RuleBase" id="RU361218"/>
    </source>
</evidence>
<dbReference type="Gene3D" id="1.10.1450.10">
    <property type="entry name" value="Tetraspanin"/>
    <property type="match status" value="1"/>
</dbReference>
<keyword evidence="4 6" id="KW-1133">Transmembrane helix</keyword>
<keyword evidence="3 6" id="KW-0812">Transmembrane</keyword>
<evidence type="ECO:0000256" key="5">
    <source>
        <dbReference type="ARBA" id="ARBA00023136"/>
    </source>
</evidence>
<dbReference type="AlphaFoldDB" id="A0A210QDL2"/>
<keyword evidence="8" id="KW-1185">Reference proteome</keyword>
<evidence type="ECO:0000256" key="3">
    <source>
        <dbReference type="ARBA" id="ARBA00022692"/>
    </source>
</evidence>
<organism evidence="7 8">
    <name type="scientific">Mizuhopecten yessoensis</name>
    <name type="common">Japanese scallop</name>
    <name type="synonym">Patinopecten yessoensis</name>
    <dbReference type="NCBI Taxonomy" id="6573"/>
    <lineage>
        <taxon>Eukaryota</taxon>
        <taxon>Metazoa</taxon>
        <taxon>Spiralia</taxon>
        <taxon>Lophotrochozoa</taxon>
        <taxon>Mollusca</taxon>
        <taxon>Bivalvia</taxon>
        <taxon>Autobranchia</taxon>
        <taxon>Pteriomorphia</taxon>
        <taxon>Pectinida</taxon>
        <taxon>Pectinoidea</taxon>
        <taxon>Pectinidae</taxon>
        <taxon>Mizuhopecten</taxon>
    </lineage>
</organism>
<dbReference type="SUPFAM" id="SSF48652">
    <property type="entry name" value="Tetraspanin"/>
    <property type="match status" value="1"/>
</dbReference>
<dbReference type="PIRSF" id="PIRSF002419">
    <property type="entry name" value="Tetraspanin"/>
    <property type="match status" value="1"/>
</dbReference>
<protein>
    <recommendedName>
        <fullName evidence="6">Tetraspanin</fullName>
    </recommendedName>
</protein>
<dbReference type="Pfam" id="PF00335">
    <property type="entry name" value="Tetraspanin"/>
    <property type="match status" value="1"/>
</dbReference>
<dbReference type="InterPro" id="IPR008952">
    <property type="entry name" value="Tetraspanin_EC2_sf"/>
</dbReference>
<evidence type="ECO:0000256" key="4">
    <source>
        <dbReference type="ARBA" id="ARBA00022989"/>
    </source>
</evidence>
<evidence type="ECO:0000313" key="7">
    <source>
        <dbReference type="EMBL" id="OWF46829.1"/>
    </source>
</evidence>
<evidence type="ECO:0000256" key="2">
    <source>
        <dbReference type="ARBA" id="ARBA00006840"/>
    </source>
</evidence>
<accession>A0A210QDL2</accession>
<comment type="similarity">
    <text evidence="2 6">Belongs to the tetraspanin (TM4SF) family.</text>
</comment>
<sequence>MNILGKIGRVFLIVLNSIFLILGVAAFIGGIVFYNNSGATGHNVAEVMNQITIGSFTLANLVKLIAGLFIAVGVIVVIVAVVGIIGASKQQRVLLIIYAIVVIIVIIMQLVIAGGVSQMKNDLNSTVKNRMLELLRPYEGNQGSALTTAWNWLFMTFDCCGVNPLIQTNDMVYTFWWRNFNRGTDQIPGFCCRDANPQNAQFNARQACTIAPTSLNSFVDRGCFDVLYQTLNKYNIEAIIGCIIFLLVEIAAFTFSVVMAHQIGRTASKKNIT</sequence>
<dbReference type="OrthoDB" id="6131345at2759"/>
<dbReference type="Proteomes" id="UP000242188">
    <property type="component" value="Unassembled WGS sequence"/>
</dbReference>
<feature type="transmembrane region" description="Helical" evidence="6">
    <location>
        <begin position="64"/>
        <end position="86"/>
    </location>
</feature>
<feature type="transmembrane region" description="Helical" evidence="6">
    <location>
        <begin position="93"/>
        <end position="116"/>
    </location>
</feature>
<keyword evidence="5 6" id="KW-0472">Membrane</keyword>
<comment type="caution">
    <text evidence="7">The sequence shown here is derived from an EMBL/GenBank/DDBJ whole genome shotgun (WGS) entry which is preliminary data.</text>
</comment>
<evidence type="ECO:0000256" key="1">
    <source>
        <dbReference type="ARBA" id="ARBA00004141"/>
    </source>
</evidence>
<dbReference type="GO" id="GO:0005886">
    <property type="term" value="C:plasma membrane"/>
    <property type="evidence" value="ECO:0007669"/>
    <property type="project" value="TreeGrafter"/>
</dbReference>
<name>A0A210QDL2_MIZYE</name>
<feature type="transmembrane region" description="Helical" evidence="6">
    <location>
        <begin position="12"/>
        <end position="34"/>
    </location>
</feature>
<comment type="subcellular location">
    <subcellularLocation>
        <location evidence="1 6">Membrane</location>
        <topology evidence="1 6">Multi-pass membrane protein</topology>
    </subcellularLocation>
</comment>
<dbReference type="InterPro" id="IPR000301">
    <property type="entry name" value="Tetraspanin_animals"/>
</dbReference>
<proteinExistence type="inferred from homology"/>
<evidence type="ECO:0000313" key="8">
    <source>
        <dbReference type="Proteomes" id="UP000242188"/>
    </source>
</evidence>
<dbReference type="InterPro" id="IPR018499">
    <property type="entry name" value="Tetraspanin/Peripherin"/>
</dbReference>
<dbReference type="EMBL" id="NEDP02004076">
    <property type="protein sequence ID" value="OWF46829.1"/>
    <property type="molecule type" value="Genomic_DNA"/>
</dbReference>
<dbReference type="PANTHER" id="PTHR19282:SF544">
    <property type="entry name" value="TETRASPANIN"/>
    <property type="match status" value="1"/>
</dbReference>
<gene>
    <name evidence="7" type="ORF">KP79_PYT22254</name>
</gene>